<evidence type="ECO:0000313" key="2">
    <source>
        <dbReference type="EMBL" id="APZ52005.1"/>
    </source>
</evidence>
<dbReference type="InterPro" id="IPR006626">
    <property type="entry name" value="PbH1"/>
</dbReference>
<dbReference type="Pfam" id="PF12708">
    <property type="entry name" value="Pect-lyase_RHGA_epim"/>
    <property type="match status" value="1"/>
</dbReference>
<dbReference type="InterPro" id="IPR011050">
    <property type="entry name" value="Pectin_lyase_fold/virulence"/>
</dbReference>
<evidence type="ECO:0000313" key="3">
    <source>
        <dbReference type="Proteomes" id="UP000187059"/>
    </source>
</evidence>
<dbReference type="SUPFAM" id="SSF51126">
    <property type="entry name" value="Pectin lyase-like"/>
    <property type="match status" value="1"/>
</dbReference>
<keyword evidence="3" id="KW-1185">Reference proteome</keyword>
<dbReference type="InterPro" id="IPR024535">
    <property type="entry name" value="RHGA/B-epi-like_pectate_lyase"/>
</dbReference>
<dbReference type="KEGG" id="paby:Ga0080574_TMP1671"/>
<evidence type="ECO:0000259" key="1">
    <source>
        <dbReference type="Pfam" id="PF12708"/>
    </source>
</evidence>
<dbReference type="InterPro" id="IPR012334">
    <property type="entry name" value="Pectin_lyas_fold"/>
</dbReference>
<reference evidence="2 3" key="1">
    <citation type="submission" date="2016-04" db="EMBL/GenBank/DDBJ databases">
        <title>Deep-sea bacteria in the southern Pacific.</title>
        <authorList>
            <person name="Tang K."/>
        </authorList>
    </citation>
    <scope>NUCLEOTIDE SEQUENCE [LARGE SCALE GENOMIC DNA]</scope>
    <source>
        <strain evidence="2 3">JLT2014</strain>
    </source>
</reference>
<organism evidence="2 3">
    <name type="scientific">Salipiger abyssi</name>
    <dbReference type="NCBI Taxonomy" id="1250539"/>
    <lineage>
        <taxon>Bacteria</taxon>
        <taxon>Pseudomonadati</taxon>
        <taxon>Pseudomonadota</taxon>
        <taxon>Alphaproteobacteria</taxon>
        <taxon>Rhodobacterales</taxon>
        <taxon>Roseobacteraceae</taxon>
        <taxon>Salipiger</taxon>
    </lineage>
</organism>
<dbReference type="STRING" id="1250539.Ga0080574_TMP1671"/>
<sequence>MQQQRIERMNKAVTDGVVFMPTPFSEGLDVWSRGDGTPGSDTYDGLATAAYVPADADFAGCLEIQKTEGTQKLRYMGDTPILPGCYLRVTARVKAISGVMPAVRIAGWAGRDNGSQVTGLDTTGDTVQLTSYGEVVEVTAIVGGGSRNGVDMIWGTEPSYGHFGLDLTGPNGGVVRIDDIVIEDITSVFLRDMMNWVDVRDYGALGDGTTDDSAAFEAADAAADGRKILVSAGSYRLASSVTLEHHVEFEGSLVMPDSAILSLTKDFGLPTYVDAFGGDEEQALKKGLQSLMNNADHESFDLAGRRVSLNEPLDVQAAVNNRDTYAQRRVLRNGQLRALSGGNWSSESVTSVATYSTSNHWQLTNVANIANIEVGSLVEAAGVGREIYVKSVNIGAQTLTLSQPLSDAVGTQTYTFTRFKYLLDFSGFTQLQKFEIEDVEFQCSELASGVMLAPSGPVNVIRNCVFNRPADRGITSIGEGCQGLLVDHNQFISAEGGLATQNRSSVAINTNANDVKIRNNRASQFRHFAVVSGANGIIANNHFFQGDDSGNGTRSAGIVLCLKACNTVVTGNYIDNCFVEWTNEREPEPDFIAGFGFAGLSVTNNVCLCSNVAEWFSFVVVKPYGQNHRVNGLTITGNLFRSVGGTINRAERVDTSFAPLDLSSMRSIAVSGNTYLNVSYGAENPLMVKHDQTTHAQTWVVETAGRLPFGGYAIDVPGLALRSRPRNSSNISQYVMPYTSTREGSGQDQVHAIWPEPIRGDLTMLVRMDY</sequence>
<protein>
    <submittedName>
        <fullName evidence="2">Pectate lyase superfamily protein</fullName>
    </submittedName>
</protein>
<feature type="domain" description="Rhamnogalacturonase A/B/Epimerase-like pectate lyase" evidence="1">
    <location>
        <begin position="196"/>
        <end position="252"/>
    </location>
</feature>
<dbReference type="AlphaFoldDB" id="A0A1P8URH6"/>
<gene>
    <name evidence="2" type="ORF">Ga0080574_TMP1671</name>
</gene>
<accession>A0A1P8URH6</accession>
<dbReference type="Gene3D" id="2.160.20.10">
    <property type="entry name" value="Single-stranded right-handed beta-helix, Pectin lyase-like"/>
    <property type="match status" value="2"/>
</dbReference>
<proteinExistence type="predicted"/>
<name>A0A1P8URH6_9RHOB</name>
<dbReference type="Proteomes" id="UP000187059">
    <property type="component" value="Chromosome"/>
</dbReference>
<dbReference type="GO" id="GO:0016829">
    <property type="term" value="F:lyase activity"/>
    <property type="evidence" value="ECO:0007669"/>
    <property type="project" value="UniProtKB-KW"/>
</dbReference>
<keyword evidence="2" id="KW-0456">Lyase</keyword>
<dbReference type="SMART" id="SM00710">
    <property type="entry name" value="PbH1"/>
    <property type="match status" value="6"/>
</dbReference>
<dbReference type="EMBL" id="CP015093">
    <property type="protein sequence ID" value="APZ52005.1"/>
    <property type="molecule type" value="Genomic_DNA"/>
</dbReference>